<evidence type="ECO:0000256" key="4">
    <source>
        <dbReference type="ARBA" id="ARBA00023136"/>
    </source>
</evidence>
<feature type="domain" description="Major facilitator superfamily (MFS) profile" evidence="6">
    <location>
        <begin position="145"/>
        <end position="607"/>
    </location>
</feature>
<evidence type="ECO:0000256" key="3">
    <source>
        <dbReference type="ARBA" id="ARBA00022989"/>
    </source>
</evidence>
<proteinExistence type="predicted"/>
<dbReference type="GO" id="GO:0016020">
    <property type="term" value="C:membrane"/>
    <property type="evidence" value="ECO:0007669"/>
    <property type="project" value="UniProtKB-SubCell"/>
</dbReference>
<dbReference type="Proteomes" id="UP000007801">
    <property type="component" value="Unassembled WGS sequence"/>
</dbReference>
<name>B3LZY1_DROAN</name>
<dbReference type="InParanoid" id="B3LZY1"/>
<gene>
    <name evidence="7" type="primary">Dana\GF16159</name>
    <name evidence="7" type="synonym">dana_GLEANR_17431</name>
    <name evidence="7" type="ORF">GF16159</name>
</gene>
<dbReference type="InterPro" id="IPR036259">
    <property type="entry name" value="MFS_trans_sf"/>
</dbReference>
<dbReference type="Pfam" id="PF00083">
    <property type="entry name" value="Sugar_tr"/>
    <property type="match status" value="1"/>
</dbReference>
<feature type="transmembrane region" description="Helical" evidence="5">
    <location>
        <begin position="273"/>
        <end position="293"/>
    </location>
</feature>
<feature type="transmembrane region" description="Helical" evidence="5">
    <location>
        <begin position="98"/>
        <end position="120"/>
    </location>
</feature>
<dbReference type="PROSITE" id="PS50850">
    <property type="entry name" value="MFS"/>
    <property type="match status" value="1"/>
</dbReference>
<dbReference type="SUPFAM" id="SSF103473">
    <property type="entry name" value="MFS general substrate transporter"/>
    <property type="match status" value="1"/>
</dbReference>
<dbReference type="HOGENOM" id="CLU_001265_33_4_1"/>
<keyword evidence="2 5" id="KW-0812">Transmembrane</keyword>
<feature type="transmembrane region" description="Helical" evidence="5">
    <location>
        <begin position="300"/>
        <end position="323"/>
    </location>
</feature>
<evidence type="ECO:0000313" key="7">
    <source>
        <dbReference type="EMBL" id="EDV44171.2"/>
    </source>
</evidence>
<keyword evidence="8" id="KW-1185">Reference proteome</keyword>
<dbReference type="Gene3D" id="1.20.1250.20">
    <property type="entry name" value="MFS general substrate transporter like domains"/>
    <property type="match status" value="1"/>
</dbReference>
<dbReference type="PANTHER" id="PTHR24064">
    <property type="entry name" value="SOLUTE CARRIER FAMILY 22 MEMBER"/>
    <property type="match status" value="1"/>
</dbReference>
<sequence>MSGVLRRGSLSFDCRGNRGSLEANLYGGYRETRPGPKTPEISVIALDFRRYSEDLKKPSTDEVTTNKELDLPARRDLSQDVDSDVISNFLGHYTRWSFLWTLLLCLFQLPTTFHLFMFVFQTASKDYWCARPDHLSQLSISEWRNLSQTPNGCNILDLDYGKVSYENNQLINWPANASDFGYRKCQHFEFSDEDGTAKTLVQEFELVCDRNILSLVETCFLVGAAAGAVLSGWISDRFGRRHTLMAFVTIQSVFGGILAFSTSVAMFMSLRVIIGFASMTVTVVSFVLVVELVSGKWRTVIGILNILPVAISYVLSAGLAYLIRDWRHLQLAISWPWLIMLSIWFWLPESPRWLLAQGRLDELCLLIERAARMNGTTGSLPHNYRKTLEAAVPRAVTAPNPEQAGEEAKTAVPGGEEVADAPNHVNPLLVVFSAKYWRTTCLTLVIWLTLIIIYFGLTLHLSNLGGNIYINSAVAGTVEAVSICISIFVVLKLGIRKSLIGYMLLPGVCCLATNLVKDQTGVIALATIAKCLIGANNAIIPTYTAMQYPTIVRNFGVGLGNLASGIALILVPFLWQLEHIDALLPLNIMGVCGLVGAVAISLMKDVE</sequence>
<dbReference type="KEGG" id="dan:6498956"/>
<feature type="transmembrane region" description="Helical" evidence="5">
    <location>
        <begin position="522"/>
        <end position="543"/>
    </location>
</feature>
<dbReference type="OrthoDB" id="3936150at2759"/>
<feature type="transmembrane region" description="Helical" evidence="5">
    <location>
        <begin position="498"/>
        <end position="516"/>
    </location>
</feature>
<evidence type="ECO:0000313" key="8">
    <source>
        <dbReference type="Proteomes" id="UP000007801"/>
    </source>
</evidence>
<comment type="subcellular location">
    <subcellularLocation>
        <location evidence="1">Membrane</location>
        <topology evidence="1">Multi-pass membrane protein</topology>
    </subcellularLocation>
</comment>
<dbReference type="InterPro" id="IPR020846">
    <property type="entry name" value="MFS_dom"/>
</dbReference>
<dbReference type="STRING" id="7217.B3LZY1"/>
<reference evidence="7 8" key="1">
    <citation type="journal article" date="2007" name="Nature">
        <title>Evolution of genes and genomes on the Drosophila phylogeny.</title>
        <authorList>
            <consortium name="Drosophila 12 Genomes Consortium"/>
            <person name="Clark A.G."/>
            <person name="Eisen M.B."/>
            <person name="Smith D.R."/>
            <person name="Bergman C.M."/>
            <person name="Oliver B."/>
            <person name="Markow T.A."/>
            <person name="Kaufman T.C."/>
            <person name="Kellis M."/>
            <person name="Gelbart W."/>
            <person name="Iyer V.N."/>
            <person name="Pollard D.A."/>
            <person name="Sackton T.B."/>
            <person name="Larracuente A.M."/>
            <person name="Singh N.D."/>
            <person name="Abad J.P."/>
            <person name="Abt D.N."/>
            <person name="Adryan B."/>
            <person name="Aguade M."/>
            <person name="Akashi H."/>
            <person name="Anderson W.W."/>
            <person name="Aquadro C.F."/>
            <person name="Ardell D.H."/>
            <person name="Arguello R."/>
            <person name="Artieri C.G."/>
            <person name="Barbash D.A."/>
            <person name="Barker D."/>
            <person name="Barsanti P."/>
            <person name="Batterham P."/>
            <person name="Batzoglou S."/>
            <person name="Begun D."/>
            <person name="Bhutkar A."/>
            <person name="Blanco E."/>
            <person name="Bosak S.A."/>
            <person name="Bradley R.K."/>
            <person name="Brand A.D."/>
            <person name="Brent M.R."/>
            <person name="Brooks A.N."/>
            <person name="Brown R.H."/>
            <person name="Butlin R.K."/>
            <person name="Caggese C."/>
            <person name="Calvi B.R."/>
            <person name="Bernardo de Carvalho A."/>
            <person name="Caspi A."/>
            <person name="Castrezana S."/>
            <person name="Celniker S.E."/>
            <person name="Chang J.L."/>
            <person name="Chapple C."/>
            <person name="Chatterji S."/>
            <person name="Chinwalla A."/>
            <person name="Civetta A."/>
            <person name="Clifton S.W."/>
            <person name="Comeron J.M."/>
            <person name="Costello J.C."/>
            <person name="Coyne J.A."/>
            <person name="Daub J."/>
            <person name="David R.G."/>
            <person name="Delcher A.L."/>
            <person name="Delehaunty K."/>
            <person name="Do C.B."/>
            <person name="Ebling H."/>
            <person name="Edwards K."/>
            <person name="Eickbush T."/>
            <person name="Evans J.D."/>
            <person name="Filipski A."/>
            <person name="Findeiss S."/>
            <person name="Freyhult E."/>
            <person name="Fulton L."/>
            <person name="Fulton R."/>
            <person name="Garcia A.C."/>
            <person name="Gardiner A."/>
            <person name="Garfield D.A."/>
            <person name="Garvin B.E."/>
            <person name="Gibson G."/>
            <person name="Gilbert D."/>
            <person name="Gnerre S."/>
            <person name="Godfrey J."/>
            <person name="Good R."/>
            <person name="Gotea V."/>
            <person name="Gravely B."/>
            <person name="Greenberg A.J."/>
            <person name="Griffiths-Jones S."/>
            <person name="Gross S."/>
            <person name="Guigo R."/>
            <person name="Gustafson E.A."/>
            <person name="Haerty W."/>
            <person name="Hahn M.W."/>
            <person name="Halligan D.L."/>
            <person name="Halpern A.L."/>
            <person name="Halter G.M."/>
            <person name="Han M.V."/>
            <person name="Heger A."/>
            <person name="Hillier L."/>
            <person name="Hinrichs A.S."/>
            <person name="Holmes I."/>
            <person name="Hoskins R.A."/>
            <person name="Hubisz M.J."/>
            <person name="Hultmark D."/>
            <person name="Huntley M.A."/>
            <person name="Jaffe D.B."/>
            <person name="Jagadeeshan S."/>
            <person name="Jeck W.R."/>
            <person name="Johnson J."/>
            <person name="Jones C.D."/>
            <person name="Jordan W.C."/>
            <person name="Karpen G.H."/>
            <person name="Kataoka E."/>
            <person name="Keightley P.D."/>
            <person name="Kheradpour P."/>
            <person name="Kirkness E.F."/>
            <person name="Koerich L.B."/>
            <person name="Kristiansen K."/>
            <person name="Kudrna D."/>
            <person name="Kulathinal R.J."/>
            <person name="Kumar S."/>
            <person name="Kwok R."/>
            <person name="Lander E."/>
            <person name="Langley C.H."/>
            <person name="Lapoint R."/>
            <person name="Lazzaro B.P."/>
            <person name="Lee S.J."/>
            <person name="Levesque L."/>
            <person name="Li R."/>
            <person name="Lin C.F."/>
            <person name="Lin M.F."/>
            <person name="Lindblad-Toh K."/>
            <person name="Llopart A."/>
            <person name="Long M."/>
            <person name="Low L."/>
            <person name="Lozovsky E."/>
            <person name="Lu J."/>
            <person name="Luo M."/>
            <person name="Machado C.A."/>
            <person name="Makalowski W."/>
            <person name="Marzo M."/>
            <person name="Matsuda M."/>
            <person name="Matzkin L."/>
            <person name="McAllister B."/>
            <person name="McBride C.S."/>
            <person name="McKernan B."/>
            <person name="McKernan K."/>
            <person name="Mendez-Lago M."/>
            <person name="Minx P."/>
            <person name="Mollenhauer M.U."/>
            <person name="Montooth K."/>
            <person name="Mount S.M."/>
            <person name="Mu X."/>
            <person name="Myers E."/>
            <person name="Negre B."/>
            <person name="Newfeld S."/>
            <person name="Nielsen R."/>
            <person name="Noor M.A."/>
            <person name="O'Grady P."/>
            <person name="Pachter L."/>
            <person name="Papaceit M."/>
            <person name="Parisi M.J."/>
            <person name="Parisi M."/>
            <person name="Parts L."/>
            <person name="Pedersen J.S."/>
            <person name="Pesole G."/>
            <person name="Phillippy A.M."/>
            <person name="Ponting C.P."/>
            <person name="Pop M."/>
            <person name="Porcelli D."/>
            <person name="Powell J.R."/>
            <person name="Prohaska S."/>
            <person name="Pruitt K."/>
            <person name="Puig M."/>
            <person name="Quesneville H."/>
            <person name="Ram K.R."/>
            <person name="Rand D."/>
            <person name="Rasmussen M.D."/>
            <person name="Reed L.K."/>
            <person name="Reenan R."/>
            <person name="Reily A."/>
            <person name="Remington K.A."/>
            <person name="Rieger T.T."/>
            <person name="Ritchie M.G."/>
            <person name="Robin C."/>
            <person name="Rogers Y.H."/>
            <person name="Rohde C."/>
            <person name="Rozas J."/>
            <person name="Rubenfield M.J."/>
            <person name="Ruiz A."/>
            <person name="Russo S."/>
            <person name="Salzberg S.L."/>
            <person name="Sanchez-Gracia A."/>
            <person name="Saranga D.J."/>
            <person name="Sato H."/>
            <person name="Schaeffer S.W."/>
            <person name="Schatz M.C."/>
            <person name="Schlenke T."/>
            <person name="Schwartz R."/>
            <person name="Segarra C."/>
            <person name="Singh R.S."/>
            <person name="Sirot L."/>
            <person name="Sirota M."/>
            <person name="Sisneros N.B."/>
            <person name="Smith C.D."/>
            <person name="Smith T.F."/>
            <person name="Spieth J."/>
            <person name="Stage D.E."/>
            <person name="Stark A."/>
            <person name="Stephan W."/>
            <person name="Strausberg R.L."/>
            <person name="Strempel S."/>
            <person name="Sturgill D."/>
            <person name="Sutton G."/>
            <person name="Sutton G.G."/>
            <person name="Tao W."/>
            <person name="Teichmann S."/>
            <person name="Tobari Y.N."/>
            <person name="Tomimura Y."/>
            <person name="Tsolas J.M."/>
            <person name="Valente V.L."/>
            <person name="Venter E."/>
            <person name="Venter J.C."/>
            <person name="Vicario S."/>
            <person name="Vieira F.G."/>
            <person name="Vilella A.J."/>
            <person name="Villasante A."/>
            <person name="Walenz B."/>
            <person name="Wang J."/>
            <person name="Wasserman M."/>
            <person name="Watts T."/>
            <person name="Wilson D."/>
            <person name="Wilson R.K."/>
            <person name="Wing R.A."/>
            <person name="Wolfner M.F."/>
            <person name="Wong A."/>
            <person name="Wong G.K."/>
            <person name="Wu C.I."/>
            <person name="Wu G."/>
            <person name="Yamamoto D."/>
            <person name="Yang H.P."/>
            <person name="Yang S.P."/>
            <person name="Yorke J.A."/>
            <person name="Yoshida K."/>
            <person name="Zdobnov E."/>
            <person name="Zhang P."/>
            <person name="Zhang Y."/>
            <person name="Zimin A.V."/>
            <person name="Baldwin J."/>
            <person name="Abdouelleil A."/>
            <person name="Abdulkadir J."/>
            <person name="Abebe A."/>
            <person name="Abera B."/>
            <person name="Abreu J."/>
            <person name="Acer S.C."/>
            <person name="Aftuck L."/>
            <person name="Alexander A."/>
            <person name="An P."/>
            <person name="Anderson E."/>
            <person name="Anderson S."/>
            <person name="Arachi H."/>
            <person name="Azer M."/>
            <person name="Bachantsang P."/>
            <person name="Barry A."/>
            <person name="Bayul T."/>
            <person name="Berlin A."/>
            <person name="Bessette D."/>
            <person name="Bloom T."/>
            <person name="Blye J."/>
            <person name="Boguslavskiy L."/>
            <person name="Bonnet C."/>
            <person name="Boukhgalter B."/>
            <person name="Bourzgui I."/>
            <person name="Brown A."/>
            <person name="Cahill P."/>
            <person name="Channer S."/>
            <person name="Cheshatsang Y."/>
            <person name="Chuda L."/>
            <person name="Citroen M."/>
            <person name="Collymore A."/>
            <person name="Cooke P."/>
            <person name="Costello M."/>
            <person name="D'Aco K."/>
            <person name="Daza R."/>
            <person name="De Haan G."/>
            <person name="DeGray S."/>
            <person name="DeMaso C."/>
            <person name="Dhargay N."/>
            <person name="Dooley K."/>
            <person name="Dooley E."/>
            <person name="Doricent M."/>
            <person name="Dorje P."/>
            <person name="Dorjee K."/>
            <person name="Dupes A."/>
            <person name="Elong R."/>
            <person name="Falk J."/>
            <person name="Farina A."/>
            <person name="Faro S."/>
            <person name="Ferguson D."/>
            <person name="Fisher S."/>
            <person name="Foley C.D."/>
            <person name="Franke A."/>
            <person name="Friedrich D."/>
            <person name="Gadbois L."/>
            <person name="Gearin G."/>
            <person name="Gearin C.R."/>
            <person name="Giannoukos G."/>
            <person name="Goode T."/>
            <person name="Graham J."/>
            <person name="Grandbois E."/>
            <person name="Grewal S."/>
            <person name="Gyaltsen K."/>
            <person name="Hafez N."/>
            <person name="Hagos B."/>
            <person name="Hall J."/>
            <person name="Henson C."/>
            <person name="Hollinger A."/>
            <person name="Honan T."/>
            <person name="Huard M.D."/>
            <person name="Hughes L."/>
            <person name="Hurhula B."/>
            <person name="Husby M.E."/>
            <person name="Kamat A."/>
            <person name="Kanga B."/>
            <person name="Kashin S."/>
            <person name="Khazanovich D."/>
            <person name="Kisner P."/>
            <person name="Lance K."/>
            <person name="Lara M."/>
            <person name="Lee W."/>
            <person name="Lennon N."/>
            <person name="Letendre F."/>
            <person name="LeVine R."/>
            <person name="Lipovsky A."/>
            <person name="Liu X."/>
            <person name="Liu J."/>
            <person name="Liu S."/>
            <person name="Lokyitsang T."/>
            <person name="Lokyitsang Y."/>
            <person name="Lubonja R."/>
            <person name="Lui A."/>
            <person name="MacDonald P."/>
            <person name="Magnisalis V."/>
            <person name="Maru K."/>
            <person name="Matthews C."/>
            <person name="McCusker W."/>
            <person name="McDonough S."/>
            <person name="Mehta T."/>
            <person name="Meldrim J."/>
            <person name="Meneus L."/>
            <person name="Mihai O."/>
            <person name="Mihalev A."/>
            <person name="Mihova T."/>
            <person name="Mittelman R."/>
            <person name="Mlenga V."/>
            <person name="Montmayeur A."/>
            <person name="Mulrain L."/>
            <person name="Navidi A."/>
            <person name="Naylor J."/>
            <person name="Negash T."/>
            <person name="Nguyen T."/>
            <person name="Nguyen N."/>
            <person name="Nicol R."/>
            <person name="Norbu C."/>
            <person name="Norbu N."/>
            <person name="Novod N."/>
            <person name="O'Neill B."/>
            <person name="Osman S."/>
            <person name="Markiewicz E."/>
            <person name="Oyono O.L."/>
            <person name="Patti C."/>
            <person name="Phunkhang P."/>
            <person name="Pierre F."/>
            <person name="Priest M."/>
            <person name="Raghuraman S."/>
            <person name="Rege F."/>
            <person name="Reyes R."/>
            <person name="Rise C."/>
            <person name="Rogov P."/>
            <person name="Ross K."/>
            <person name="Ryan E."/>
            <person name="Settipalli S."/>
            <person name="Shea T."/>
            <person name="Sherpa N."/>
            <person name="Shi L."/>
            <person name="Shih D."/>
            <person name="Sparrow T."/>
            <person name="Spaulding J."/>
            <person name="Stalker J."/>
            <person name="Stange-Thomann N."/>
            <person name="Stavropoulos S."/>
            <person name="Stone C."/>
            <person name="Strader C."/>
            <person name="Tesfaye S."/>
            <person name="Thomson T."/>
            <person name="Thoulutsang Y."/>
            <person name="Thoulutsang D."/>
            <person name="Topham K."/>
            <person name="Topping I."/>
            <person name="Tsamla T."/>
            <person name="Vassiliev H."/>
            <person name="Vo A."/>
            <person name="Wangchuk T."/>
            <person name="Wangdi T."/>
            <person name="Weiand M."/>
            <person name="Wilkinson J."/>
            <person name="Wilson A."/>
            <person name="Yadav S."/>
            <person name="Young G."/>
            <person name="Yu Q."/>
            <person name="Zembek L."/>
            <person name="Zhong D."/>
            <person name="Zimmer A."/>
            <person name="Zwirko Z."/>
            <person name="Jaffe D.B."/>
            <person name="Alvarez P."/>
            <person name="Brockman W."/>
            <person name="Butler J."/>
            <person name="Chin C."/>
            <person name="Gnerre S."/>
            <person name="Grabherr M."/>
            <person name="Kleber M."/>
            <person name="Mauceli E."/>
            <person name="MacCallum I."/>
        </authorList>
    </citation>
    <scope>NUCLEOTIDE SEQUENCE [LARGE SCALE GENOMIC DNA]</scope>
    <source>
        <strain evidence="8">Tucson 14024-0371.13</strain>
    </source>
</reference>
<feature type="transmembrane region" description="Helical" evidence="5">
    <location>
        <begin position="468"/>
        <end position="491"/>
    </location>
</feature>
<dbReference type="InterPro" id="IPR005828">
    <property type="entry name" value="MFS_sugar_transport-like"/>
</dbReference>
<organism evidence="7 8">
    <name type="scientific">Drosophila ananassae</name>
    <name type="common">Fruit fly</name>
    <dbReference type="NCBI Taxonomy" id="7217"/>
    <lineage>
        <taxon>Eukaryota</taxon>
        <taxon>Metazoa</taxon>
        <taxon>Ecdysozoa</taxon>
        <taxon>Arthropoda</taxon>
        <taxon>Hexapoda</taxon>
        <taxon>Insecta</taxon>
        <taxon>Pterygota</taxon>
        <taxon>Neoptera</taxon>
        <taxon>Endopterygota</taxon>
        <taxon>Diptera</taxon>
        <taxon>Brachycera</taxon>
        <taxon>Muscomorpha</taxon>
        <taxon>Ephydroidea</taxon>
        <taxon>Drosophilidae</taxon>
        <taxon>Drosophila</taxon>
        <taxon>Sophophora</taxon>
    </lineage>
</organism>
<evidence type="ECO:0000256" key="2">
    <source>
        <dbReference type="ARBA" id="ARBA00022692"/>
    </source>
</evidence>
<dbReference type="GO" id="GO:0022857">
    <property type="term" value="F:transmembrane transporter activity"/>
    <property type="evidence" value="ECO:0007669"/>
    <property type="project" value="InterPro"/>
</dbReference>
<feature type="transmembrane region" description="Helical" evidence="5">
    <location>
        <begin position="212"/>
        <end position="234"/>
    </location>
</feature>
<feature type="transmembrane region" description="Helical" evidence="5">
    <location>
        <begin position="246"/>
        <end position="267"/>
    </location>
</feature>
<dbReference type="PROSITE" id="PS00216">
    <property type="entry name" value="SUGAR_TRANSPORT_1"/>
    <property type="match status" value="1"/>
</dbReference>
<protein>
    <recommendedName>
        <fullName evidence="6">Major facilitator superfamily (MFS) profile domain-containing protein</fullName>
    </recommendedName>
</protein>
<dbReference type="EMBL" id="CH902617">
    <property type="protein sequence ID" value="EDV44171.2"/>
    <property type="molecule type" value="Genomic_DNA"/>
</dbReference>
<accession>B3LZY1</accession>
<dbReference type="GeneID" id="6498956"/>
<feature type="transmembrane region" description="Helical" evidence="5">
    <location>
        <begin position="583"/>
        <end position="603"/>
    </location>
</feature>
<dbReference type="AlphaFoldDB" id="B3LZY1"/>
<feature type="transmembrane region" description="Helical" evidence="5">
    <location>
        <begin position="555"/>
        <end position="577"/>
    </location>
</feature>
<evidence type="ECO:0000256" key="1">
    <source>
        <dbReference type="ARBA" id="ARBA00004141"/>
    </source>
</evidence>
<keyword evidence="4 5" id="KW-0472">Membrane</keyword>
<feature type="transmembrane region" description="Helical" evidence="5">
    <location>
        <begin position="441"/>
        <end position="462"/>
    </location>
</feature>
<dbReference type="CDD" id="cd17317">
    <property type="entry name" value="MFS_SLC22"/>
    <property type="match status" value="1"/>
</dbReference>
<feature type="transmembrane region" description="Helical" evidence="5">
    <location>
        <begin position="329"/>
        <end position="347"/>
    </location>
</feature>
<evidence type="ECO:0000259" key="6">
    <source>
        <dbReference type="PROSITE" id="PS50850"/>
    </source>
</evidence>
<evidence type="ECO:0000256" key="5">
    <source>
        <dbReference type="SAM" id="Phobius"/>
    </source>
</evidence>
<dbReference type="InterPro" id="IPR005829">
    <property type="entry name" value="Sugar_transporter_CS"/>
</dbReference>
<keyword evidence="3 5" id="KW-1133">Transmembrane helix</keyword>